<name>A0AAN6Z5L5_9PEZI</name>
<organism evidence="1 2">
    <name type="scientific">Parathielavia appendiculata</name>
    <dbReference type="NCBI Taxonomy" id="2587402"/>
    <lineage>
        <taxon>Eukaryota</taxon>
        <taxon>Fungi</taxon>
        <taxon>Dikarya</taxon>
        <taxon>Ascomycota</taxon>
        <taxon>Pezizomycotina</taxon>
        <taxon>Sordariomycetes</taxon>
        <taxon>Sordariomycetidae</taxon>
        <taxon>Sordariales</taxon>
        <taxon>Chaetomiaceae</taxon>
        <taxon>Parathielavia</taxon>
    </lineage>
</organism>
<comment type="caution">
    <text evidence="1">The sequence shown here is derived from an EMBL/GenBank/DDBJ whole genome shotgun (WGS) entry which is preliminary data.</text>
</comment>
<dbReference type="EMBL" id="MU853225">
    <property type="protein sequence ID" value="KAK4125468.1"/>
    <property type="molecule type" value="Genomic_DNA"/>
</dbReference>
<gene>
    <name evidence="1" type="ORF">N657DRAFT_567543</name>
</gene>
<dbReference type="GeneID" id="87825292"/>
<dbReference type="AlphaFoldDB" id="A0AAN6Z5L5"/>
<sequence length="234" mass="25588">PPTPKKKMSLPARVSEATDILQDPSKSALPRYAAYRRARARFWEAFPDGVYARLPTPGTNLECGFYALILSMRHQLPAGSRIATMEELRAVFGGVEVSEEGGSVGVDLGNLNSNFRSNGYRTGTAAAGWFTADQLAAAFAAWGRRYLNPDGPGQRHGQGQGRVRCQLGWVMDRDENEGEEGWPVMMNTPEVDTAEVGEGIVRVWVWNDGASLRGGVGHFEGVRRPTEGEMEGME</sequence>
<proteinExistence type="predicted"/>
<dbReference type="Proteomes" id="UP001302602">
    <property type="component" value="Unassembled WGS sequence"/>
</dbReference>
<accession>A0AAN6Z5L5</accession>
<evidence type="ECO:0000313" key="2">
    <source>
        <dbReference type="Proteomes" id="UP001302602"/>
    </source>
</evidence>
<feature type="non-terminal residue" evidence="1">
    <location>
        <position position="1"/>
    </location>
</feature>
<protein>
    <submittedName>
        <fullName evidence="1">Uncharacterized protein</fullName>
    </submittedName>
</protein>
<keyword evidence="2" id="KW-1185">Reference proteome</keyword>
<reference evidence="1" key="1">
    <citation type="journal article" date="2023" name="Mol. Phylogenet. Evol.">
        <title>Genome-scale phylogeny and comparative genomics of the fungal order Sordariales.</title>
        <authorList>
            <person name="Hensen N."/>
            <person name="Bonometti L."/>
            <person name="Westerberg I."/>
            <person name="Brannstrom I.O."/>
            <person name="Guillou S."/>
            <person name="Cros-Aarteil S."/>
            <person name="Calhoun S."/>
            <person name="Haridas S."/>
            <person name="Kuo A."/>
            <person name="Mondo S."/>
            <person name="Pangilinan J."/>
            <person name="Riley R."/>
            <person name="LaButti K."/>
            <person name="Andreopoulos B."/>
            <person name="Lipzen A."/>
            <person name="Chen C."/>
            <person name="Yan M."/>
            <person name="Daum C."/>
            <person name="Ng V."/>
            <person name="Clum A."/>
            <person name="Steindorff A."/>
            <person name="Ohm R.A."/>
            <person name="Martin F."/>
            <person name="Silar P."/>
            <person name="Natvig D.O."/>
            <person name="Lalanne C."/>
            <person name="Gautier V."/>
            <person name="Ament-Velasquez S.L."/>
            <person name="Kruys A."/>
            <person name="Hutchinson M.I."/>
            <person name="Powell A.J."/>
            <person name="Barry K."/>
            <person name="Miller A.N."/>
            <person name="Grigoriev I.V."/>
            <person name="Debuchy R."/>
            <person name="Gladieux P."/>
            <person name="Hiltunen Thoren M."/>
            <person name="Johannesson H."/>
        </authorList>
    </citation>
    <scope>NUCLEOTIDE SEQUENCE</scope>
    <source>
        <strain evidence="1">CBS 731.68</strain>
    </source>
</reference>
<evidence type="ECO:0000313" key="1">
    <source>
        <dbReference type="EMBL" id="KAK4125468.1"/>
    </source>
</evidence>
<dbReference type="RefSeq" id="XP_062649239.1">
    <property type="nucleotide sequence ID" value="XM_062788522.1"/>
</dbReference>
<reference evidence="1" key="2">
    <citation type="submission" date="2023-05" db="EMBL/GenBank/DDBJ databases">
        <authorList>
            <consortium name="Lawrence Berkeley National Laboratory"/>
            <person name="Steindorff A."/>
            <person name="Hensen N."/>
            <person name="Bonometti L."/>
            <person name="Westerberg I."/>
            <person name="Brannstrom I.O."/>
            <person name="Guillou S."/>
            <person name="Cros-Aarteil S."/>
            <person name="Calhoun S."/>
            <person name="Haridas S."/>
            <person name="Kuo A."/>
            <person name="Mondo S."/>
            <person name="Pangilinan J."/>
            <person name="Riley R."/>
            <person name="Labutti K."/>
            <person name="Andreopoulos B."/>
            <person name="Lipzen A."/>
            <person name="Chen C."/>
            <person name="Yanf M."/>
            <person name="Daum C."/>
            <person name="Ng V."/>
            <person name="Clum A."/>
            <person name="Ohm R."/>
            <person name="Martin F."/>
            <person name="Silar P."/>
            <person name="Natvig D."/>
            <person name="Lalanne C."/>
            <person name="Gautier V."/>
            <person name="Ament-Velasquez S.L."/>
            <person name="Kruys A."/>
            <person name="Hutchinson M.I."/>
            <person name="Powell A.J."/>
            <person name="Barry K."/>
            <person name="Miller A.N."/>
            <person name="Grigoriev I.V."/>
            <person name="Debuchy R."/>
            <person name="Gladieux P."/>
            <person name="Thoren M.H."/>
            <person name="Johannesson H."/>
        </authorList>
    </citation>
    <scope>NUCLEOTIDE SEQUENCE</scope>
    <source>
        <strain evidence="1">CBS 731.68</strain>
    </source>
</reference>